<dbReference type="EMBL" id="LT550677">
    <property type="protein sequence ID" value="SAL96149.1"/>
    <property type="molecule type" value="Genomic_DNA"/>
</dbReference>
<dbReference type="InParanoid" id="A0A168L6D0"/>
<evidence type="ECO:0000313" key="3">
    <source>
        <dbReference type="Proteomes" id="UP000078561"/>
    </source>
</evidence>
<dbReference type="Proteomes" id="UP000078561">
    <property type="component" value="Unassembled WGS sequence"/>
</dbReference>
<evidence type="ECO:0000256" key="1">
    <source>
        <dbReference type="SAM" id="MobiDB-lite"/>
    </source>
</evidence>
<accession>A0A168L6D0</accession>
<proteinExistence type="predicted"/>
<gene>
    <name evidence="2" type="primary">ABSGL_01519.1 scaffold 1610</name>
</gene>
<dbReference type="AlphaFoldDB" id="A0A168L6D0"/>
<organism evidence="2">
    <name type="scientific">Absidia glauca</name>
    <name type="common">Pin mould</name>
    <dbReference type="NCBI Taxonomy" id="4829"/>
    <lineage>
        <taxon>Eukaryota</taxon>
        <taxon>Fungi</taxon>
        <taxon>Fungi incertae sedis</taxon>
        <taxon>Mucoromycota</taxon>
        <taxon>Mucoromycotina</taxon>
        <taxon>Mucoromycetes</taxon>
        <taxon>Mucorales</taxon>
        <taxon>Cunninghamellaceae</taxon>
        <taxon>Absidia</taxon>
    </lineage>
</organism>
<evidence type="ECO:0000313" key="2">
    <source>
        <dbReference type="EMBL" id="SAL96149.1"/>
    </source>
</evidence>
<name>A0A168L6D0_ABSGL</name>
<keyword evidence="3" id="KW-1185">Reference proteome</keyword>
<feature type="non-terminal residue" evidence="2">
    <location>
        <position position="1"/>
    </location>
</feature>
<protein>
    <submittedName>
        <fullName evidence="2">Uncharacterized protein</fullName>
    </submittedName>
</protein>
<reference evidence="2" key="1">
    <citation type="submission" date="2016-04" db="EMBL/GenBank/DDBJ databases">
        <authorList>
            <person name="Evans L.H."/>
            <person name="Alamgir A."/>
            <person name="Owens N."/>
            <person name="Weber N.D."/>
            <person name="Virtaneva K."/>
            <person name="Barbian K."/>
            <person name="Babar A."/>
            <person name="Rosenke K."/>
        </authorList>
    </citation>
    <scope>NUCLEOTIDE SEQUENCE [LARGE SCALE GENOMIC DNA]</scope>
    <source>
        <strain evidence="2">CBS 101.48</strain>
    </source>
</reference>
<sequence>RVILRDTTVPDFVRQEPPFFSLECSDLTARLHHQLRKYDDAKKDEDEDFHGDDFQGDGCWDW</sequence>
<feature type="region of interest" description="Disordered" evidence="1">
    <location>
        <begin position="41"/>
        <end position="62"/>
    </location>
</feature>